<evidence type="ECO:0000313" key="6">
    <source>
        <dbReference type="EMBL" id="MCU6744213.1"/>
    </source>
</evidence>
<dbReference type="PROSITE" id="PS01124">
    <property type="entry name" value="HTH_ARAC_FAMILY_2"/>
    <property type="match status" value="1"/>
</dbReference>
<dbReference type="EMBL" id="JAOQKJ010000005">
    <property type="protein sequence ID" value="MCU6744213.1"/>
    <property type="molecule type" value="Genomic_DNA"/>
</dbReference>
<keyword evidence="7" id="KW-1185">Reference proteome</keyword>
<reference evidence="6 7" key="1">
    <citation type="journal article" date="2021" name="ISME Commun">
        <title>Automated analysis of genomic sequences facilitates high-throughput and comprehensive description of bacteria.</title>
        <authorList>
            <person name="Hitch T.C.A."/>
        </authorList>
    </citation>
    <scope>NUCLEOTIDE SEQUENCE [LARGE SCALE GENOMIC DNA]</scope>
    <source>
        <strain evidence="6 7">Sanger_18</strain>
    </source>
</reference>
<dbReference type="PANTHER" id="PTHR43280:SF34">
    <property type="entry name" value="ARAC-FAMILY TRANSCRIPTIONAL REGULATOR"/>
    <property type="match status" value="1"/>
</dbReference>
<evidence type="ECO:0000259" key="5">
    <source>
        <dbReference type="PROSITE" id="PS01124"/>
    </source>
</evidence>
<evidence type="ECO:0000256" key="3">
    <source>
        <dbReference type="ARBA" id="ARBA00023163"/>
    </source>
</evidence>
<dbReference type="InterPro" id="IPR009057">
    <property type="entry name" value="Homeodomain-like_sf"/>
</dbReference>
<dbReference type="InterPro" id="IPR018062">
    <property type="entry name" value="HTH_AraC-typ_CS"/>
</dbReference>
<dbReference type="RefSeq" id="WP_262574215.1">
    <property type="nucleotide sequence ID" value="NZ_JAOQKJ010000005.1"/>
</dbReference>
<dbReference type="Gene3D" id="1.10.10.60">
    <property type="entry name" value="Homeodomain-like"/>
    <property type="match status" value="2"/>
</dbReference>
<dbReference type="PROSITE" id="PS00041">
    <property type="entry name" value="HTH_ARAC_FAMILY_1"/>
    <property type="match status" value="1"/>
</dbReference>
<keyword evidence="3" id="KW-0804">Transcription</keyword>
<organism evidence="6 7">
    <name type="scientific">Suilimivivens aceti</name>
    <dbReference type="NCBI Taxonomy" id="2981774"/>
    <lineage>
        <taxon>Bacteria</taxon>
        <taxon>Bacillati</taxon>
        <taxon>Bacillota</taxon>
        <taxon>Clostridia</taxon>
        <taxon>Lachnospirales</taxon>
        <taxon>Lachnospiraceae</taxon>
        <taxon>Suilimivivens</taxon>
    </lineage>
</organism>
<dbReference type="Proteomes" id="UP001652432">
    <property type="component" value="Unassembled WGS sequence"/>
</dbReference>
<dbReference type="InterPro" id="IPR037923">
    <property type="entry name" value="HTH-like"/>
</dbReference>
<dbReference type="SMART" id="SM00342">
    <property type="entry name" value="HTH_ARAC"/>
    <property type="match status" value="1"/>
</dbReference>
<evidence type="ECO:0000256" key="1">
    <source>
        <dbReference type="ARBA" id="ARBA00023015"/>
    </source>
</evidence>
<evidence type="ECO:0000256" key="2">
    <source>
        <dbReference type="ARBA" id="ARBA00023125"/>
    </source>
</evidence>
<dbReference type="InterPro" id="IPR018060">
    <property type="entry name" value="HTH_AraC"/>
</dbReference>
<accession>A0ABT2T1T8</accession>
<gene>
    <name evidence="6" type="ORF">OCV77_06850</name>
</gene>
<evidence type="ECO:0000256" key="4">
    <source>
        <dbReference type="SAM" id="MobiDB-lite"/>
    </source>
</evidence>
<feature type="region of interest" description="Disordered" evidence="4">
    <location>
        <begin position="281"/>
        <end position="303"/>
    </location>
</feature>
<feature type="domain" description="HTH araC/xylS-type" evidence="5">
    <location>
        <begin position="189"/>
        <end position="287"/>
    </location>
</feature>
<dbReference type="InterPro" id="IPR014710">
    <property type="entry name" value="RmlC-like_jellyroll"/>
</dbReference>
<evidence type="ECO:0000313" key="7">
    <source>
        <dbReference type="Proteomes" id="UP001652432"/>
    </source>
</evidence>
<dbReference type="SUPFAM" id="SSF51215">
    <property type="entry name" value="Regulatory protein AraC"/>
    <property type="match status" value="1"/>
</dbReference>
<comment type="caution">
    <text evidence="6">The sequence shown here is derived from an EMBL/GenBank/DDBJ whole genome shotgun (WGS) entry which is preliminary data.</text>
</comment>
<sequence length="303" mass="35631">MQYLFEYHDTLDSPYEAFLYDTSQMAFPIRSHWHYFMELIYMKEGTALIECDGCNYILEPGDLIIFHPEAVHGIYAVTNGPLKYEVLKFDTNRLYTEKSYAPSLPMILRSASKDEHANVFFQESQLRHLPVASVFERCREELEKRDYGYGIIVHDRICDLMVGLIRIWRENGFDTDKLAGQPREINSFRDITTYIDAHAGEPIRVEELADRCNMSYSYFAKNFKQYYGRSCKEYIELIRISKVADMLLFTDFDLSYISQETGFSDSSHLIKTFRKWKGMTPKQYKQQHEKGYQRKSPLSVTTS</sequence>
<dbReference type="Gene3D" id="2.60.120.10">
    <property type="entry name" value="Jelly Rolls"/>
    <property type="match status" value="1"/>
</dbReference>
<dbReference type="InterPro" id="IPR003313">
    <property type="entry name" value="AraC-bd"/>
</dbReference>
<dbReference type="SUPFAM" id="SSF46689">
    <property type="entry name" value="Homeodomain-like"/>
    <property type="match status" value="2"/>
</dbReference>
<proteinExistence type="predicted"/>
<name>A0ABT2T1T8_9FIRM</name>
<dbReference type="PANTHER" id="PTHR43280">
    <property type="entry name" value="ARAC-FAMILY TRANSCRIPTIONAL REGULATOR"/>
    <property type="match status" value="1"/>
</dbReference>
<keyword evidence="1" id="KW-0805">Transcription regulation</keyword>
<dbReference type="Pfam" id="PF02311">
    <property type="entry name" value="AraC_binding"/>
    <property type="match status" value="1"/>
</dbReference>
<protein>
    <submittedName>
        <fullName evidence="6">AraC family transcriptional regulator</fullName>
    </submittedName>
</protein>
<keyword evidence="2" id="KW-0238">DNA-binding</keyword>
<dbReference type="Pfam" id="PF12833">
    <property type="entry name" value="HTH_18"/>
    <property type="match status" value="1"/>
</dbReference>